<dbReference type="SUPFAM" id="SSF103473">
    <property type="entry name" value="MFS general substrate transporter"/>
    <property type="match status" value="1"/>
</dbReference>
<dbReference type="RefSeq" id="XP_064703718.1">
    <property type="nucleotide sequence ID" value="XM_064849494.1"/>
</dbReference>
<keyword evidence="3 6" id="KW-0812">Transmembrane</keyword>
<feature type="transmembrane region" description="Helical" evidence="6">
    <location>
        <begin position="104"/>
        <end position="121"/>
    </location>
</feature>
<dbReference type="InterPro" id="IPR020846">
    <property type="entry name" value="MFS_dom"/>
</dbReference>
<dbReference type="AlphaFoldDB" id="A0AAV9N2Q9"/>
<evidence type="ECO:0000256" key="2">
    <source>
        <dbReference type="ARBA" id="ARBA00010992"/>
    </source>
</evidence>
<dbReference type="InterPro" id="IPR005829">
    <property type="entry name" value="Sugar_transporter_CS"/>
</dbReference>
<feature type="transmembrane region" description="Helical" evidence="6">
    <location>
        <begin position="313"/>
        <end position="340"/>
    </location>
</feature>
<keyword evidence="9" id="KW-1185">Reference proteome</keyword>
<evidence type="ECO:0000256" key="5">
    <source>
        <dbReference type="ARBA" id="ARBA00023136"/>
    </source>
</evidence>
<keyword evidence="4 6" id="KW-1133">Transmembrane helix</keyword>
<evidence type="ECO:0000256" key="6">
    <source>
        <dbReference type="SAM" id="Phobius"/>
    </source>
</evidence>
<feature type="transmembrane region" description="Helical" evidence="6">
    <location>
        <begin position="133"/>
        <end position="153"/>
    </location>
</feature>
<dbReference type="GO" id="GO:0005351">
    <property type="term" value="F:carbohydrate:proton symporter activity"/>
    <property type="evidence" value="ECO:0007669"/>
    <property type="project" value="TreeGrafter"/>
</dbReference>
<dbReference type="GeneID" id="89974104"/>
<evidence type="ECO:0000313" key="9">
    <source>
        <dbReference type="Proteomes" id="UP001358417"/>
    </source>
</evidence>
<feature type="transmembrane region" description="Helical" evidence="6">
    <location>
        <begin position="230"/>
        <end position="251"/>
    </location>
</feature>
<protein>
    <recommendedName>
        <fullName evidence="7">Major facilitator superfamily (MFS) profile domain-containing protein</fullName>
    </recommendedName>
</protein>
<dbReference type="GO" id="GO:0016020">
    <property type="term" value="C:membrane"/>
    <property type="evidence" value="ECO:0007669"/>
    <property type="project" value="UniProtKB-SubCell"/>
</dbReference>
<feature type="transmembrane region" description="Helical" evidence="6">
    <location>
        <begin position="445"/>
        <end position="465"/>
    </location>
</feature>
<dbReference type="InterPro" id="IPR036259">
    <property type="entry name" value="MFS_trans_sf"/>
</dbReference>
<dbReference type="Pfam" id="PF00083">
    <property type="entry name" value="Sugar_tr"/>
    <property type="match status" value="1"/>
</dbReference>
<sequence length="539" mass="59395">MATVKDSADGEKAVIEVEEHATKGTSEDEIAPVTSAYAGFTRGALIRKFKRLYVTGLMVALGGVYAGYCNSVIGSIVANRGFIQAFATVHDPKTGKLVLDAQHVSIWAAVNYASQITFQFISPFTADRFGRKFNMWVFTFFLTLSIILAIVAQNYIVLALSRVAGGCASGMISTACMVYMSEIALPQFRGAMLGAFSLAFALGQVFLAIGLKTLDVTAPYQFRRMFYSEFVFFGLWLVPVIYLPETPAWYATKGRHEEGKKALHKLVGNVEGYDLDREYGVVRFEAEKSIALAKSHGNSDWSALFTKNNIKRIIVATLPFTFQNFVGVALIFGFTTYFFQLANLKDPFLGKIIIQLVLLTGLVVSFYFVDKVGRRKLVIWGGVVLGIICFIVGGLGFREQTSASGVGLIVLCAVWAFVYANSMAPIGWISLVEVSSPQLRAKTTACAAIIQACTGLIFSYTVPIMLSNQGAGWGQKIGLFFGGITFVYLLPVIFFYPETKNRTYEELDELFERGIPAWKFETTKTRHQTAVAAERTHEP</sequence>
<feature type="transmembrane region" description="Helical" evidence="6">
    <location>
        <begin position="352"/>
        <end position="370"/>
    </location>
</feature>
<proteinExistence type="inferred from homology"/>
<evidence type="ECO:0000313" key="8">
    <source>
        <dbReference type="EMBL" id="KAK5048260.1"/>
    </source>
</evidence>
<feature type="transmembrane region" description="Helical" evidence="6">
    <location>
        <begin position="377"/>
        <end position="397"/>
    </location>
</feature>
<comment type="subcellular location">
    <subcellularLocation>
        <location evidence="1">Membrane</location>
        <topology evidence="1">Multi-pass membrane protein</topology>
    </subcellularLocation>
</comment>
<evidence type="ECO:0000259" key="7">
    <source>
        <dbReference type="PROSITE" id="PS50850"/>
    </source>
</evidence>
<feature type="transmembrane region" description="Helical" evidence="6">
    <location>
        <begin position="191"/>
        <end position="210"/>
    </location>
</feature>
<dbReference type="PROSITE" id="PS00216">
    <property type="entry name" value="SUGAR_TRANSPORT_1"/>
    <property type="match status" value="1"/>
</dbReference>
<evidence type="ECO:0000256" key="4">
    <source>
        <dbReference type="ARBA" id="ARBA00022989"/>
    </source>
</evidence>
<comment type="caution">
    <text evidence="8">The sequence shown here is derived from an EMBL/GenBank/DDBJ whole genome shotgun (WGS) entry which is preliminary data.</text>
</comment>
<reference evidence="8 9" key="1">
    <citation type="submission" date="2023-08" db="EMBL/GenBank/DDBJ databases">
        <title>Black Yeasts Isolated from many extreme environments.</title>
        <authorList>
            <person name="Coleine C."/>
            <person name="Stajich J.E."/>
            <person name="Selbmann L."/>
        </authorList>
    </citation>
    <scope>NUCLEOTIDE SEQUENCE [LARGE SCALE GENOMIC DNA]</scope>
    <source>
        <strain evidence="8 9">CCFEE 5792</strain>
    </source>
</reference>
<feature type="transmembrane region" description="Helical" evidence="6">
    <location>
        <begin position="159"/>
        <end position="179"/>
    </location>
</feature>
<dbReference type="PROSITE" id="PS50850">
    <property type="entry name" value="MFS"/>
    <property type="match status" value="1"/>
</dbReference>
<dbReference type="InterPro" id="IPR005828">
    <property type="entry name" value="MFS_sugar_transport-like"/>
</dbReference>
<keyword evidence="5 6" id="KW-0472">Membrane</keyword>
<name>A0AAV9N2Q9_9EURO</name>
<dbReference type="Proteomes" id="UP001358417">
    <property type="component" value="Unassembled WGS sequence"/>
</dbReference>
<accession>A0AAV9N2Q9</accession>
<dbReference type="EMBL" id="JAVRRD010000022">
    <property type="protein sequence ID" value="KAK5048260.1"/>
    <property type="molecule type" value="Genomic_DNA"/>
</dbReference>
<feature type="transmembrane region" description="Helical" evidence="6">
    <location>
        <begin position="403"/>
        <end position="424"/>
    </location>
</feature>
<dbReference type="PANTHER" id="PTHR48022">
    <property type="entry name" value="PLASTIDIC GLUCOSE TRANSPORTER 4"/>
    <property type="match status" value="1"/>
</dbReference>
<organism evidence="8 9">
    <name type="scientific">Exophiala bonariae</name>
    <dbReference type="NCBI Taxonomy" id="1690606"/>
    <lineage>
        <taxon>Eukaryota</taxon>
        <taxon>Fungi</taxon>
        <taxon>Dikarya</taxon>
        <taxon>Ascomycota</taxon>
        <taxon>Pezizomycotina</taxon>
        <taxon>Eurotiomycetes</taxon>
        <taxon>Chaetothyriomycetidae</taxon>
        <taxon>Chaetothyriales</taxon>
        <taxon>Herpotrichiellaceae</taxon>
        <taxon>Exophiala</taxon>
    </lineage>
</organism>
<dbReference type="InterPro" id="IPR050360">
    <property type="entry name" value="MFS_Sugar_Transporters"/>
</dbReference>
<evidence type="ECO:0000256" key="1">
    <source>
        <dbReference type="ARBA" id="ARBA00004141"/>
    </source>
</evidence>
<dbReference type="Gene3D" id="1.20.1250.20">
    <property type="entry name" value="MFS general substrate transporter like domains"/>
    <property type="match status" value="1"/>
</dbReference>
<feature type="transmembrane region" description="Helical" evidence="6">
    <location>
        <begin position="477"/>
        <end position="496"/>
    </location>
</feature>
<evidence type="ECO:0000256" key="3">
    <source>
        <dbReference type="ARBA" id="ARBA00022692"/>
    </source>
</evidence>
<feature type="transmembrane region" description="Helical" evidence="6">
    <location>
        <begin position="52"/>
        <end position="73"/>
    </location>
</feature>
<comment type="similarity">
    <text evidence="2">Belongs to the major facilitator superfamily. Sugar transporter (TC 2.A.1.1) family.</text>
</comment>
<dbReference type="PANTHER" id="PTHR48022:SF68">
    <property type="entry name" value="MAJOR FACILITATOR SUPERFAMILY (MFS) PROFILE DOMAIN-CONTAINING PROTEIN-RELATED"/>
    <property type="match status" value="1"/>
</dbReference>
<feature type="domain" description="Major facilitator superfamily (MFS) profile" evidence="7">
    <location>
        <begin position="55"/>
        <end position="500"/>
    </location>
</feature>
<gene>
    <name evidence="8" type="ORF">LTR84_005930</name>
</gene>